<comment type="caution">
    <text evidence="7">The sequence shown here is derived from an EMBL/GenBank/DDBJ whole genome shotgun (WGS) entry which is preliminary data.</text>
</comment>
<evidence type="ECO:0000256" key="5">
    <source>
        <dbReference type="SAM" id="MobiDB-lite"/>
    </source>
</evidence>
<accession>A0A538U1K8</accession>
<dbReference type="Pfam" id="PF16859">
    <property type="entry name" value="TetR_C_11"/>
    <property type="match status" value="1"/>
</dbReference>
<evidence type="ECO:0000259" key="6">
    <source>
        <dbReference type="PROSITE" id="PS50977"/>
    </source>
</evidence>
<dbReference type="EMBL" id="VBPA01000272">
    <property type="protein sequence ID" value="TMQ69738.1"/>
    <property type="molecule type" value="Genomic_DNA"/>
</dbReference>
<feature type="DNA-binding region" description="H-T-H motif" evidence="4">
    <location>
        <begin position="46"/>
        <end position="65"/>
    </location>
</feature>
<keyword evidence="2 4" id="KW-0238">DNA-binding</keyword>
<dbReference type="GO" id="GO:0000976">
    <property type="term" value="F:transcription cis-regulatory region binding"/>
    <property type="evidence" value="ECO:0007669"/>
    <property type="project" value="TreeGrafter"/>
</dbReference>
<gene>
    <name evidence="7" type="ORF">E6K80_10720</name>
</gene>
<dbReference type="InterPro" id="IPR009057">
    <property type="entry name" value="Homeodomain-like_sf"/>
</dbReference>
<evidence type="ECO:0000313" key="8">
    <source>
        <dbReference type="Proteomes" id="UP000319836"/>
    </source>
</evidence>
<dbReference type="PANTHER" id="PTHR30055">
    <property type="entry name" value="HTH-TYPE TRANSCRIPTIONAL REGULATOR RUTR"/>
    <property type="match status" value="1"/>
</dbReference>
<sequence>MRVGPPPAAAARAPSPRWQRRKEARPAELLSAALEVFAERGYAATRLEDVARRAGVTKGTMYLYFEGKEDLFKELVRRTALPAVEIAEELLRTHRGSARDLVKKLLRKRWEVMVGGSLGAIAKLMMSEAGNFPKLARWYHEEIIARSNAVLAAAVARGIARREFRDVDPRRTAYLAVAPLLMAAVWRHSFGHCTTLPFEPDSYLEQHLDVFLRGLERRPGRARKS</sequence>
<dbReference type="AlphaFoldDB" id="A0A538U1K8"/>
<dbReference type="InterPro" id="IPR011075">
    <property type="entry name" value="TetR_C"/>
</dbReference>
<proteinExistence type="predicted"/>
<dbReference type="Gene3D" id="1.10.357.10">
    <property type="entry name" value="Tetracycline Repressor, domain 2"/>
    <property type="match status" value="1"/>
</dbReference>
<evidence type="ECO:0000313" key="7">
    <source>
        <dbReference type="EMBL" id="TMQ69738.1"/>
    </source>
</evidence>
<feature type="domain" description="HTH tetR-type" evidence="6">
    <location>
        <begin position="23"/>
        <end position="83"/>
    </location>
</feature>
<dbReference type="Pfam" id="PF00440">
    <property type="entry name" value="TetR_N"/>
    <property type="match status" value="1"/>
</dbReference>
<dbReference type="InterPro" id="IPR001647">
    <property type="entry name" value="HTH_TetR"/>
</dbReference>
<dbReference type="Proteomes" id="UP000319836">
    <property type="component" value="Unassembled WGS sequence"/>
</dbReference>
<dbReference type="FunFam" id="1.10.10.60:FF:000141">
    <property type="entry name" value="TetR family transcriptional regulator"/>
    <property type="match status" value="1"/>
</dbReference>
<reference evidence="7 8" key="1">
    <citation type="journal article" date="2019" name="Nat. Microbiol.">
        <title>Mediterranean grassland soil C-N compound turnover is dependent on rainfall and depth, and is mediated by genomically divergent microorganisms.</title>
        <authorList>
            <person name="Diamond S."/>
            <person name="Andeer P.F."/>
            <person name="Li Z."/>
            <person name="Crits-Christoph A."/>
            <person name="Burstein D."/>
            <person name="Anantharaman K."/>
            <person name="Lane K.R."/>
            <person name="Thomas B.C."/>
            <person name="Pan C."/>
            <person name="Northen T.R."/>
            <person name="Banfield J.F."/>
        </authorList>
    </citation>
    <scope>NUCLEOTIDE SEQUENCE [LARGE SCALE GENOMIC DNA]</scope>
    <source>
        <strain evidence="7">WS_10</strain>
    </source>
</reference>
<protein>
    <submittedName>
        <fullName evidence="7">TetR/AcrR family transcriptional regulator</fullName>
    </submittedName>
</protein>
<evidence type="ECO:0000256" key="1">
    <source>
        <dbReference type="ARBA" id="ARBA00023015"/>
    </source>
</evidence>
<organism evidence="7 8">
    <name type="scientific">Eiseniibacteriota bacterium</name>
    <dbReference type="NCBI Taxonomy" id="2212470"/>
    <lineage>
        <taxon>Bacteria</taxon>
        <taxon>Candidatus Eiseniibacteriota</taxon>
    </lineage>
</organism>
<evidence type="ECO:0000256" key="2">
    <source>
        <dbReference type="ARBA" id="ARBA00023125"/>
    </source>
</evidence>
<evidence type="ECO:0000256" key="3">
    <source>
        <dbReference type="ARBA" id="ARBA00023163"/>
    </source>
</evidence>
<keyword evidence="1" id="KW-0805">Transcription regulation</keyword>
<name>A0A538U1K8_UNCEI</name>
<keyword evidence="3" id="KW-0804">Transcription</keyword>
<dbReference type="PRINTS" id="PR00455">
    <property type="entry name" value="HTHTETR"/>
</dbReference>
<feature type="region of interest" description="Disordered" evidence="5">
    <location>
        <begin position="1"/>
        <end position="22"/>
    </location>
</feature>
<dbReference type="InterPro" id="IPR036271">
    <property type="entry name" value="Tet_transcr_reg_TetR-rel_C_sf"/>
</dbReference>
<dbReference type="SUPFAM" id="SSF46689">
    <property type="entry name" value="Homeodomain-like"/>
    <property type="match status" value="1"/>
</dbReference>
<dbReference type="InterPro" id="IPR050109">
    <property type="entry name" value="HTH-type_TetR-like_transc_reg"/>
</dbReference>
<dbReference type="PROSITE" id="PS50977">
    <property type="entry name" value="HTH_TETR_2"/>
    <property type="match status" value="1"/>
</dbReference>
<evidence type="ECO:0000256" key="4">
    <source>
        <dbReference type="PROSITE-ProRule" id="PRU00335"/>
    </source>
</evidence>
<dbReference type="SUPFAM" id="SSF48498">
    <property type="entry name" value="Tetracyclin repressor-like, C-terminal domain"/>
    <property type="match status" value="1"/>
</dbReference>
<dbReference type="GO" id="GO:0003700">
    <property type="term" value="F:DNA-binding transcription factor activity"/>
    <property type="evidence" value="ECO:0007669"/>
    <property type="project" value="TreeGrafter"/>
</dbReference>
<dbReference type="PANTHER" id="PTHR30055:SF223">
    <property type="entry name" value="HTH-TYPE TRANSCRIPTIONAL REGULATOR UIDR"/>
    <property type="match status" value="1"/>
</dbReference>